<dbReference type="EMBL" id="FNXT01000118">
    <property type="protein sequence ID" value="SZX61010.1"/>
    <property type="molecule type" value="Genomic_DNA"/>
</dbReference>
<feature type="signal peptide" evidence="1">
    <location>
        <begin position="1"/>
        <end position="18"/>
    </location>
</feature>
<keyword evidence="1" id="KW-0732">Signal</keyword>
<proteinExistence type="predicted"/>
<evidence type="ECO:0000313" key="2">
    <source>
        <dbReference type="EMBL" id="SZX61010.1"/>
    </source>
</evidence>
<dbReference type="Proteomes" id="UP000256970">
    <property type="component" value="Unassembled WGS sequence"/>
</dbReference>
<reference evidence="2 3" key="1">
    <citation type="submission" date="2016-10" db="EMBL/GenBank/DDBJ databases">
        <authorList>
            <person name="Cai Z."/>
        </authorList>
    </citation>
    <scope>NUCLEOTIDE SEQUENCE [LARGE SCALE GENOMIC DNA]</scope>
</reference>
<feature type="chain" id="PRO_5016830088" evidence="1">
    <location>
        <begin position="19"/>
        <end position="512"/>
    </location>
</feature>
<keyword evidence="3" id="KW-1185">Reference proteome</keyword>
<gene>
    <name evidence="2" type="ORF">BQ4739_LOCUS1546</name>
</gene>
<organism evidence="2 3">
    <name type="scientific">Tetradesmus obliquus</name>
    <name type="common">Green alga</name>
    <name type="synonym">Acutodesmus obliquus</name>
    <dbReference type="NCBI Taxonomy" id="3088"/>
    <lineage>
        <taxon>Eukaryota</taxon>
        <taxon>Viridiplantae</taxon>
        <taxon>Chlorophyta</taxon>
        <taxon>core chlorophytes</taxon>
        <taxon>Chlorophyceae</taxon>
        <taxon>CS clade</taxon>
        <taxon>Sphaeropleales</taxon>
        <taxon>Scenedesmaceae</taxon>
        <taxon>Tetradesmus</taxon>
    </lineage>
</organism>
<evidence type="ECO:0000256" key="1">
    <source>
        <dbReference type="SAM" id="SignalP"/>
    </source>
</evidence>
<sequence length="512" mass="51617">MLLHIFCFALAVWPGAVHNIGAAAQTTAQRNILPAAAGVRAGATTTAVNGRIFSNTRILGQVLVLDVGSLHAPEPATPGTEAAAAAAANPEATAAAGLYIKSVQECSLHCALLPGCNAFSYCSTTTGCGAGCAEWAAQHPPVNATGGVKGDASSYWVQLPITGFGPFLPKGSSGCHPSGGWPYGMCSLAAVEDPADADILAQGAAGAGWVSGVFTLPPACTGSSARACESCAGGANVTGCLACVNSTQQDAASLAIRGVPNLRQPQDGCRSCYNSRAPDACMACLANDTLPCHRCPAEAVAPTADMDACIPCVKQHGIALASSCISCAQSSQPQQCTACLASAAKNFCENRPESGNSSQPFNVSAAGDDEPGSGQCIGVTSPICRLCVERSNQRDMCLACSSAERYSADCEYCALEADPAAAAACYNCSASLQSSNGTSQAFCSGCLSLTDLEDKQQCLQCLASPAVSSGAKQWCLGCANADNKVARSFCEADAAGPAALLAAVPIALGTKL</sequence>
<accession>A0A383V7U5</accession>
<evidence type="ECO:0000313" key="3">
    <source>
        <dbReference type="Proteomes" id="UP000256970"/>
    </source>
</evidence>
<name>A0A383V7U5_TETOB</name>
<protein>
    <submittedName>
        <fullName evidence="2">Uncharacterized protein</fullName>
    </submittedName>
</protein>
<dbReference type="AlphaFoldDB" id="A0A383V7U5"/>